<feature type="binding site" evidence="7">
    <location>
        <position position="152"/>
    </location>
    <ligand>
        <name>Fe cation</name>
        <dbReference type="ChEBI" id="CHEBI:24875"/>
    </ligand>
</feature>
<keyword evidence="10" id="KW-1185">Reference proteome</keyword>
<keyword evidence="5 7" id="KW-0408">Iron</keyword>
<proteinExistence type="inferred from homology"/>
<dbReference type="NCBIfam" id="NF008877">
    <property type="entry name" value="PRK11913.1-2"/>
    <property type="match status" value="1"/>
</dbReference>
<dbReference type="InterPro" id="IPR001273">
    <property type="entry name" value="ArAA_hydroxylase"/>
</dbReference>
<evidence type="ECO:0000256" key="1">
    <source>
        <dbReference type="ARBA" id="ARBA00001954"/>
    </source>
</evidence>
<dbReference type="GO" id="GO:0005506">
    <property type="term" value="F:iron ion binding"/>
    <property type="evidence" value="ECO:0007669"/>
    <property type="project" value="InterPro"/>
</dbReference>
<evidence type="ECO:0000256" key="3">
    <source>
        <dbReference type="ARBA" id="ARBA00022723"/>
    </source>
</evidence>
<dbReference type="Proteomes" id="UP000249610">
    <property type="component" value="Unassembled WGS sequence"/>
</dbReference>
<keyword evidence="3 7" id="KW-0479">Metal-binding</keyword>
<dbReference type="PANTHER" id="PTHR11473:SF24">
    <property type="entry name" value="PHENYLALANINE-4-HYDROXYLASE"/>
    <property type="match status" value="1"/>
</dbReference>
<gene>
    <name evidence="9" type="ORF">LV83_01362</name>
</gene>
<dbReference type="EMBL" id="QLLK01000003">
    <property type="protein sequence ID" value="RAI92133.1"/>
    <property type="molecule type" value="Genomic_DNA"/>
</dbReference>
<evidence type="ECO:0000313" key="10">
    <source>
        <dbReference type="Proteomes" id="UP000249610"/>
    </source>
</evidence>
<evidence type="ECO:0000256" key="6">
    <source>
        <dbReference type="ARBA" id="ARBA00023033"/>
    </source>
</evidence>
<dbReference type="SUPFAM" id="SSF56534">
    <property type="entry name" value="Aromatic aminoacid monoxygenases, catalytic and oligomerization domains"/>
    <property type="match status" value="1"/>
</dbReference>
<dbReference type="CDD" id="cd00361">
    <property type="entry name" value="arom_aa_hydroxylase"/>
    <property type="match status" value="1"/>
</dbReference>
<comment type="similarity">
    <text evidence="2">Belongs to the biopterin-dependent aromatic amino acid hydroxylase family.</text>
</comment>
<feature type="binding site" evidence="7">
    <location>
        <position position="157"/>
    </location>
    <ligand>
        <name>Fe cation</name>
        <dbReference type="ChEBI" id="CHEBI:24875"/>
    </ligand>
</feature>
<name>A0A327PKK3_9BACT</name>
<organism evidence="9 10">
    <name type="scientific">Algoriphagus yeomjeoni</name>
    <dbReference type="NCBI Taxonomy" id="291403"/>
    <lineage>
        <taxon>Bacteria</taxon>
        <taxon>Pseudomonadati</taxon>
        <taxon>Bacteroidota</taxon>
        <taxon>Cytophagia</taxon>
        <taxon>Cytophagales</taxon>
        <taxon>Cyclobacteriaceae</taxon>
        <taxon>Algoriphagus</taxon>
    </lineage>
</organism>
<evidence type="ECO:0000256" key="2">
    <source>
        <dbReference type="ARBA" id="ARBA00009712"/>
    </source>
</evidence>
<dbReference type="InterPro" id="IPR036951">
    <property type="entry name" value="ArAA_hydroxylase_sf"/>
</dbReference>
<dbReference type="GO" id="GO:0009072">
    <property type="term" value="P:aromatic amino acid metabolic process"/>
    <property type="evidence" value="ECO:0007669"/>
    <property type="project" value="InterPro"/>
</dbReference>
<comment type="caution">
    <text evidence="9">The sequence shown here is derived from an EMBL/GenBank/DDBJ whole genome shotgun (WGS) entry which is preliminary data.</text>
</comment>
<accession>A0A327PKK3</accession>
<sequence length="282" mass="33363">MIIVLLLEKQDNRINKYRIYPNTMNTNTKQKNWVFSDPRLQNLKQEYEAYTPEDFKVWKILFERQMPNLPKAASRAYLEGVELVNFSSERITNFQELNEVLAKTTGWAVQVVPGLIDDDLFFGLLNNRRFPSSTWLRTMEQLDYLEEPDMFHDAFAHMPLLTNQPYVDFLEKLSGIALKHIDNPWAIQLLSRIYWFTIEFGLIREDGELKIYGAGILSSAGETKFSLSSEPAHLEYDVRKIMNQEYWKDHFQDKYFVIESYEQLYESLPEIEEVLEEMLAMK</sequence>
<reference evidence="9 10" key="1">
    <citation type="submission" date="2018-06" db="EMBL/GenBank/DDBJ databases">
        <title>Genomic Encyclopedia of Archaeal and Bacterial Type Strains, Phase II (KMG-II): from individual species to whole genera.</title>
        <authorList>
            <person name="Goeker M."/>
        </authorList>
    </citation>
    <scope>NUCLEOTIDE SEQUENCE [LARGE SCALE GENOMIC DNA]</scope>
    <source>
        <strain evidence="9 10">DSM 23446</strain>
    </source>
</reference>
<evidence type="ECO:0000259" key="8">
    <source>
        <dbReference type="PROSITE" id="PS51410"/>
    </source>
</evidence>
<dbReference type="InterPro" id="IPR019774">
    <property type="entry name" value="Aromatic-AA_hydroxylase_C"/>
</dbReference>
<dbReference type="PROSITE" id="PS51410">
    <property type="entry name" value="BH4_AAA_HYDROXYL_2"/>
    <property type="match status" value="1"/>
</dbReference>
<dbReference type="AlphaFoldDB" id="A0A327PKK3"/>
<evidence type="ECO:0000313" key="9">
    <source>
        <dbReference type="EMBL" id="RAI92133.1"/>
    </source>
</evidence>
<dbReference type="PANTHER" id="PTHR11473">
    <property type="entry name" value="AROMATIC AMINO ACID HYDROXYLASE"/>
    <property type="match status" value="1"/>
</dbReference>
<dbReference type="PRINTS" id="PR00372">
    <property type="entry name" value="FYWHYDRXLASE"/>
</dbReference>
<protein>
    <submittedName>
        <fullName evidence="9">Phenylalanine-4-hydroxylase</fullName>
    </submittedName>
</protein>
<keyword evidence="4" id="KW-0560">Oxidoreductase</keyword>
<keyword evidence="6" id="KW-0503">Monooxygenase</keyword>
<evidence type="ECO:0000256" key="7">
    <source>
        <dbReference type="PIRSR" id="PIRSR601273-2"/>
    </source>
</evidence>
<feature type="domain" description="Biopterin-dependent aromatic amino acid hydroxylase family profile" evidence="8">
    <location>
        <begin position="1"/>
        <end position="282"/>
    </location>
</feature>
<dbReference type="Pfam" id="PF00351">
    <property type="entry name" value="Biopterin_H"/>
    <property type="match status" value="1"/>
</dbReference>
<dbReference type="InterPro" id="IPR036329">
    <property type="entry name" value="Aro-AA_hydroxylase_C_sf"/>
</dbReference>
<evidence type="ECO:0000256" key="5">
    <source>
        <dbReference type="ARBA" id="ARBA00023004"/>
    </source>
</evidence>
<dbReference type="GO" id="GO:0016714">
    <property type="term" value="F:oxidoreductase activity, acting on paired donors, with incorporation or reduction of molecular oxygen, reduced pteridine as one donor, and incorporation of one atom of oxygen"/>
    <property type="evidence" value="ECO:0007669"/>
    <property type="project" value="InterPro"/>
</dbReference>
<evidence type="ECO:0000256" key="4">
    <source>
        <dbReference type="ARBA" id="ARBA00023002"/>
    </source>
</evidence>
<dbReference type="Gene3D" id="1.10.800.10">
    <property type="entry name" value="Aromatic amino acid hydroxylase"/>
    <property type="match status" value="1"/>
</dbReference>
<comment type="cofactor">
    <cofactor evidence="1 7">
        <name>Fe(2+)</name>
        <dbReference type="ChEBI" id="CHEBI:29033"/>
    </cofactor>
</comment>
<feature type="binding site" evidence="7">
    <location>
        <position position="199"/>
    </location>
    <ligand>
        <name>Fe cation</name>
        <dbReference type="ChEBI" id="CHEBI:24875"/>
    </ligand>
</feature>